<protein>
    <submittedName>
        <fullName evidence="1">Uncharacterized protein</fullName>
    </submittedName>
</protein>
<dbReference type="InParanoid" id="A0A059BHF7"/>
<dbReference type="AlphaFoldDB" id="A0A059BHF7"/>
<dbReference type="Gramene" id="KCW65115">
    <property type="protein sequence ID" value="KCW65115"/>
    <property type="gene ID" value="EUGRSUZ_G02622"/>
</dbReference>
<gene>
    <name evidence="1" type="ORF">EUGRSUZ_G02622</name>
</gene>
<name>A0A059BHF7_EUCGR</name>
<reference evidence="1" key="1">
    <citation type="submission" date="2013-07" db="EMBL/GenBank/DDBJ databases">
        <title>The genome of Eucalyptus grandis.</title>
        <authorList>
            <person name="Schmutz J."/>
            <person name="Hayes R."/>
            <person name="Myburg A."/>
            <person name="Tuskan G."/>
            <person name="Grattapaglia D."/>
            <person name="Rokhsar D.S."/>
        </authorList>
    </citation>
    <scope>NUCLEOTIDE SEQUENCE</scope>
    <source>
        <tissue evidence="1">Leaf extractions</tissue>
    </source>
</reference>
<accession>A0A059BHF7</accession>
<dbReference type="EMBL" id="KK198759">
    <property type="protein sequence ID" value="KCW65115.1"/>
    <property type="molecule type" value="Genomic_DNA"/>
</dbReference>
<organism evidence="1">
    <name type="scientific">Eucalyptus grandis</name>
    <name type="common">Flooded gum</name>
    <dbReference type="NCBI Taxonomy" id="71139"/>
    <lineage>
        <taxon>Eukaryota</taxon>
        <taxon>Viridiplantae</taxon>
        <taxon>Streptophyta</taxon>
        <taxon>Embryophyta</taxon>
        <taxon>Tracheophyta</taxon>
        <taxon>Spermatophyta</taxon>
        <taxon>Magnoliopsida</taxon>
        <taxon>eudicotyledons</taxon>
        <taxon>Gunneridae</taxon>
        <taxon>Pentapetalae</taxon>
        <taxon>rosids</taxon>
        <taxon>malvids</taxon>
        <taxon>Myrtales</taxon>
        <taxon>Myrtaceae</taxon>
        <taxon>Myrtoideae</taxon>
        <taxon>Eucalypteae</taxon>
        <taxon>Eucalyptus</taxon>
    </lineage>
</organism>
<proteinExistence type="predicted"/>
<sequence>MVCLSLIICVAVRLQLIPNSFLSHDLVMHELSCLVFGNLFLLLRRDSQKSCRCTHSCTHMQRKRTVLRPGLSCYTALHFKSETSLTIGPSALFLSL</sequence>
<evidence type="ECO:0000313" key="1">
    <source>
        <dbReference type="EMBL" id="KCW65115.1"/>
    </source>
</evidence>